<protein>
    <recommendedName>
        <fullName evidence="3">TIR domain-containing protein</fullName>
    </recommendedName>
</protein>
<dbReference type="Proteomes" id="UP000824469">
    <property type="component" value="Unassembled WGS sequence"/>
</dbReference>
<dbReference type="InterPro" id="IPR035897">
    <property type="entry name" value="Toll_tir_struct_dom_sf"/>
</dbReference>
<dbReference type="InterPro" id="IPR042197">
    <property type="entry name" value="Apaf_helical"/>
</dbReference>
<dbReference type="SMART" id="SM00255">
    <property type="entry name" value="TIR"/>
    <property type="match status" value="1"/>
</dbReference>
<dbReference type="AlphaFoldDB" id="A0AA38F525"/>
<dbReference type="InterPro" id="IPR002182">
    <property type="entry name" value="NB-ARC"/>
</dbReference>
<dbReference type="SUPFAM" id="SSF52200">
    <property type="entry name" value="Toll/Interleukin receptor TIR domain"/>
    <property type="match status" value="1"/>
</dbReference>
<dbReference type="Pfam" id="PF00931">
    <property type="entry name" value="NB-ARC"/>
    <property type="match status" value="1"/>
</dbReference>
<dbReference type="GO" id="GO:0007165">
    <property type="term" value="P:signal transduction"/>
    <property type="evidence" value="ECO:0007669"/>
    <property type="project" value="InterPro"/>
</dbReference>
<dbReference type="InterPro" id="IPR000157">
    <property type="entry name" value="TIR_dom"/>
</dbReference>
<dbReference type="InterPro" id="IPR058192">
    <property type="entry name" value="WHD_ROQ1-like"/>
</dbReference>
<reference evidence="4 5" key="1">
    <citation type="journal article" date="2021" name="Nat. Plants">
        <title>The Taxus genome provides insights into paclitaxel biosynthesis.</title>
        <authorList>
            <person name="Xiong X."/>
            <person name="Gou J."/>
            <person name="Liao Q."/>
            <person name="Li Y."/>
            <person name="Zhou Q."/>
            <person name="Bi G."/>
            <person name="Li C."/>
            <person name="Du R."/>
            <person name="Wang X."/>
            <person name="Sun T."/>
            <person name="Guo L."/>
            <person name="Liang H."/>
            <person name="Lu P."/>
            <person name="Wu Y."/>
            <person name="Zhang Z."/>
            <person name="Ro D.K."/>
            <person name="Shang Y."/>
            <person name="Huang S."/>
            <person name="Yan J."/>
        </authorList>
    </citation>
    <scope>NUCLEOTIDE SEQUENCE [LARGE SCALE GENOMIC DNA]</scope>
    <source>
        <strain evidence="4">Ta-2019</strain>
    </source>
</reference>
<dbReference type="PROSITE" id="PS50104">
    <property type="entry name" value="TIR"/>
    <property type="match status" value="1"/>
</dbReference>
<evidence type="ECO:0000256" key="1">
    <source>
        <dbReference type="ARBA" id="ARBA00022614"/>
    </source>
</evidence>
<keyword evidence="1" id="KW-0433">Leucine-rich repeat</keyword>
<evidence type="ECO:0000256" key="2">
    <source>
        <dbReference type="ARBA" id="ARBA00022821"/>
    </source>
</evidence>
<evidence type="ECO:0000313" key="4">
    <source>
        <dbReference type="EMBL" id="KAH9289195.1"/>
    </source>
</evidence>
<keyword evidence="2" id="KW-0611">Plant defense</keyword>
<dbReference type="InterPro" id="IPR027417">
    <property type="entry name" value="P-loop_NTPase"/>
</dbReference>
<organism evidence="4 5">
    <name type="scientific">Taxus chinensis</name>
    <name type="common">Chinese yew</name>
    <name type="synonym">Taxus wallichiana var. chinensis</name>
    <dbReference type="NCBI Taxonomy" id="29808"/>
    <lineage>
        <taxon>Eukaryota</taxon>
        <taxon>Viridiplantae</taxon>
        <taxon>Streptophyta</taxon>
        <taxon>Embryophyta</taxon>
        <taxon>Tracheophyta</taxon>
        <taxon>Spermatophyta</taxon>
        <taxon>Pinopsida</taxon>
        <taxon>Pinidae</taxon>
        <taxon>Conifers II</taxon>
        <taxon>Cupressales</taxon>
        <taxon>Taxaceae</taxon>
        <taxon>Taxus</taxon>
    </lineage>
</organism>
<gene>
    <name evidence="4" type="ORF">KI387_033312</name>
</gene>
<dbReference type="InterPro" id="IPR044974">
    <property type="entry name" value="Disease_R_plants"/>
</dbReference>
<dbReference type="EMBL" id="JAHRHJ020003813">
    <property type="protein sequence ID" value="KAH9289195.1"/>
    <property type="molecule type" value="Genomic_DNA"/>
</dbReference>
<accession>A0AA38F525</accession>
<sequence length="641" mass="72576">MASSSKPFQGIVPQLSLPPSTLTRNTTYDVFINHRGCDVKRKLASTIYYTLKRLGVRAFLDQEELELGDSIPIALQQAIQGASVHIAILSKNYAQSPWCLAELSFMLKTGAPIIPVFYYVQPGDFRWVAQGKGIYANDFYQLQEKRRYSSEILEEWKTALQSVSCISGYMLNTDNDDEGRVLDEIVNSVLEAVKIVPLEVAKYPVAMDEIVLDFETSTLQCRESEQHVQIVGIAGFGGAGKTTLAKELYNRKCSSIKRSSFLTDVRHAATRNALHDKQKKLLEDLHVQNGPFDNIHEGKAILSNRLRSLSESVLIVLDDVDHEDQVDALLPPKDSLAPGSVIIVTTREGEVLTKSGITSVYRMRPLHHSHAQGLFCWHAFLRPSPLEGFEDLVKKFLNVCNGLPLSLKVIGALLYDKNSKDYWESQLSKIQRILPKDILDRLKISYDALDEEEKEMFLDVACFFIGEKKSLAIAVWDGSDWSGLCGWEKLFSKCLVGLDEEDCITMHDHFRDLGREIAMTHSPSRLFSPLRHSIRIQEGMLLRGIKAGTGWWTRDSYSEQALKECTEMMRKSSPITGLQLLDVAENDVTQECAEVCTDLVWLRWSGFPHRNLPSWLSLEKLTVLELYRARQLEELWEDEAN</sequence>
<comment type="caution">
    <text evidence="4">The sequence shown here is derived from an EMBL/GenBank/DDBJ whole genome shotgun (WGS) entry which is preliminary data.</text>
</comment>
<feature type="domain" description="TIR" evidence="3">
    <location>
        <begin position="26"/>
        <end position="193"/>
    </location>
</feature>
<keyword evidence="5" id="KW-1185">Reference proteome</keyword>
<dbReference type="PRINTS" id="PR00364">
    <property type="entry name" value="DISEASERSIST"/>
</dbReference>
<dbReference type="GO" id="GO:0043531">
    <property type="term" value="F:ADP binding"/>
    <property type="evidence" value="ECO:0007669"/>
    <property type="project" value="InterPro"/>
</dbReference>
<feature type="non-terminal residue" evidence="4">
    <location>
        <position position="1"/>
    </location>
</feature>
<dbReference type="Gene3D" id="3.40.50.10140">
    <property type="entry name" value="Toll/interleukin-1 receptor homology (TIR) domain"/>
    <property type="match status" value="1"/>
</dbReference>
<name>A0AA38F525_TAXCH</name>
<evidence type="ECO:0000259" key="3">
    <source>
        <dbReference type="PROSITE" id="PS50104"/>
    </source>
</evidence>
<dbReference type="Pfam" id="PF01582">
    <property type="entry name" value="TIR"/>
    <property type="match status" value="1"/>
</dbReference>
<dbReference type="SUPFAM" id="SSF46785">
    <property type="entry name" value="Winged helix' DNA-binding domain"/>
    <property type="match status" value="1"/>
</dbReference>
<dbReference type="PANTHER" id="PTHR11017:SF385">
    <property type="entry name" value="DISEASE RESISTANCE PROTEIN (TIR-NBS-LRR CLASS)-RELATED"/>
    <property type="match status" value="1"/>
</dbReference>
<evidence type="ECO:0000313" key="5">
    <source>
        <dbReference type="Proteomes" id="UP000824469"/>
    </source>
</evidence>
<dbReference type="OMA" id="QHEMSHI"/>
<dbReference type="InterPro" id="IPR036390">
    <property type="entry name" value="WH_DNA-bd_sf"/>
</dbReference>
<dbReference type="Gene3D" id="3.40.50.300">
    <property type="entry name" value="P-loop containing nucleotide triphosphate hydrolases"/>
    <property type="match status" value="1"/>
</dbReference>
<dbReference type="SUPFAM" id="SSF52540">
    <property type="entry name" value="P-loop containing nucleoside triphosphate hydrolases"/>
    <property type="match status" value="1"/>
</dbReference>
<dbReference type="GO" id="GO:0006952">
    <property type="term" value="P:defense response"/>
    <property type="evidence" value="ECO:0007669"/>
    <property type="project" value="UniProtKB-KW"/>
</dbReference>
<dbReference type="Pfam" id="PF23282">
    <property type="entry name" value="WHD_ROQ1"/>
    <property type="match status" value="1"/>
</dbReference>
<dbReference type="Gene3D" id="1.10.8.430">
    <property type="entry name" value="Helical domain of apoptotic protease-activating factors"/>
    <property type="match status" value="1"/>
</dbReference>
<dbReference type="PANTHER" id="PTHR11017">
    <property type="entry name" value="LEUCINE-RICH REPEAT-CONTAINING PROTEIN"/>
    <property type="match status" value="1"/>
</dbReference>
<proteinExistence type="predicted"/>